<proteinExistence type="predicted"/>
<evidence type="ECO:0000313" key="3">
    <source>
        <dbReference type="EMBL" id="TDK58873.1"/>
    </source>
</evidence>
<evidence type="ECO:0000259" key="1">
    <source>
        <dbReference type="Pfam" id="PF07463"/>
    </source>
</evidence>
<dbReference type="Proteomes" id="UP001178888">
    <property type="component" value="Unassembled WGS sequence"/>
</dbReference>
<dbReference type="EMBL" id="JAVGVR010000001">
    <property type="protein sequence ID" value="MDQ6599229.1"/>
    <property type="molecule type" value="Genomic_DNA"/>
</dbReference>
<dbReference type="Proteomes" id="UP000295132">
    <property type="component" value="Unassembled WGS sequence"/>
</dbReference>
<evidence type="ECO:0000313" key="2">
    <source>
        <dbReference type="EMBL" id="MDQ6599229.1"/>
    </source>
</evidence>
<comment type="caution">
    <text evidence="3">The sequence shown here is derived from an EMBL/GenBank/DDBJ whole genome shotgun (WGS) entry which is preliminary data.</text>
</comment>
<dbReference type="SUPFAM" id="SSF54060">
    <property type="entry name" value="His-Me finger endonucleases"/>
    <property type="match status" value="1"/>
</dbReference>
<reference evidence="3 4" key="1">
    <citation type="submission" date="2019-03" db="EMBL/GenBank/DDBJ databases">
        <title>Bacillus niacini sp. nov. a Nicotinate-Metabolizing Mesophile Isolated from Soil.</title>
        <authorList>
            <person name="Zhang G."/>
        </authorList>
    </citation>
    <scope>NUCLEOTIDE SEQUENCE [LARGE SCALE GENOMIC DNA]</scope>
    <source>
        <strain evidence="3 4">WN066</strain>
    </source>
</reference>
<dbReference type="Gene3D" id="3.90.75.20">
    <property type="match status" value="1"/>
</dbReference>
<evidence type="ECO:0000313" key="4">
    <source>
        <dbReference type="Proteomes" id="UP000295132"/>
    </source>
</evidence>
<gene>
    <name evidence="3" type="ORF">E2K98_21940</name>
    <name evidence="2" type="ORF">RCG21_23325</name>
</gene>
<feature type="domain" description="NUMOD4" evidence="1">
    <location>
        <begin position="18"/>
        <end position="64"/>
    </location>
</feature>
<dbReference type="Pfam" id="PF07463">
    <property type="entry name" value="NUMOD4"/>
    <property type="match status" value="1"/>
</dbReference>
<dbReference type="AlphaFoldDB" id="A0A4R5VLF6"/>
<accession>A0A4R5VLF6</accession>
<dbReference type="InterPro" id="IPR044925">
    <property type="entry name" value="His-Me_finger_sf"/>
</dbReference>
<keyword evidence="5" id="KW-1185">Reference proteome</keyword>
<dbReference type="GO" id="GO:0016788">
    <property type="term" value="F:hydrolase activity, acting on ester bonds"/>
    <property type="evidence" value="ECO:0007669"/>
    <property type="project" value="InterPro"/>
</dbReference>
<name>A0A4R5VLF6_9BACI</name>
<dbReference type="EMBL" id="SMYO01000011">
    <property type="protein sequence ID" value="TDK58873.1"/>
    <property type="molecule type" value="Genomic_DNA"/>
</dbReference>
<organism evidence="3 4">
    <name type="scientific">Bacillus salipaludis</name>
    <dbReference type="NCBI Taxonomy" id="2547811"/>
    <lineage>
        <taxon>Bacteria</taxon>
        <taxon>Bacillati</taxon>
        <taxon>Bacillota</taxon>
        <taxon>Bacilli</taxon>
        <taxon>Bacillales</taxon>
        <taxon>Bacillaceae</taxon>
        <taxon>Bacillus</taxon>
    </lineage>
</organism>
<protein>
    <submittedName>
        <fullName evidence="2">NUMOD4 domain-containing protein</fullName>
    </submittedName>
</protein>
<reference evidence="2" key="2">
    <citation type="submission" date="2023-08" db="EMBL/GenBank/DDBJ databases">
        <title>Nitrogen cycling bacteria in agricultural field soils.</title>
        <authorList>
            <person name="Jang J."/>
        </authorList>
    </citation>
    <scope>NUCLEOTIDE SEQUENCE</scope>
    <source>
        <strain evidence="2">PS3-36</strain>
    </source>
</reference>
<sequence length="139" mass="16462">METLNTGNEMKEFWKVNEEWKDIRGYNGVYQVSNFGNVRSWFSGGRWKVLKQSKRDGFLYVTLSNNGWSKVFPVHRLVAEAFLPNEDETKNLIFHINGDRTNNCMLNLEWGKWHQGYQRFVELKSIIEKFTGYVNKDSQ</sequence>
<evidence type="ECO:0000313" key="5">
    <source>
        <dbReference type="Proteomes" id="UP001178888"/>
    </source>
</evidence>
<dbReference type="RefSeq" id="WP_133337954.1">
    <property type="nucleotide sequence ID" value="NZ_JAVGVR010000001.1"/>
</dbReference>
<dbReference type="InterPro" id="IPR010902">
    <property type="entry name" value="NUMOD4"/>
</dbReference>